<evidence type="ECO:0000313" key="2">
    <source>
        <dbReference type="WBParaSite" id="L893_g2117.t1"/>
    </source>
</evidence>
<dbReference type="AlphaFoldDB" id="A0A1I7YZT6"/>
<sequence>MSPYVGAHPILGQEVPVSLLLVDPLVAVTIGPRRWAVPRSVVLSARVVLE</sequence>
<dbReference type="WBParaSite" id="L893_g2117.t1">
    <property type="protein sequence ID" value="L893_g2117.t1"/>
    <property type="gene ID" value="L893_g2117"/>
</dbReference>
<proteinExistence type="predicted"/>
<evidence type="ECO:0000313" key="1">
    <source>
        <dbReference type="Proteomes" id="UP000095287"/>
    </source>
</evidence>
<protein>
    <submittedName>
        <fullName evidence="2">DUF5753 domain-containing protein</fullName>
    </submittedName>
</protein>
<name>A0A1I7YZT6_9BILA</name>
<keyword evidence="1" id="KW-1185">Reference proteome</keyword>
<accession>A0A1I7YZT6</accession>
<organism evidence="1 2">
    <name type="scientific">Steinernema glaseri</name>
    <dbReference type="NCBI Taxonomy" id="37863"/>
    <lineage>
        <taxon>Eukaryota</taxon>
        <taxon>Metazoa</taxon>
        <taxon>Ecdysozoa</taxon>
        <taxon>Nematoda</taxon>
        <taxon>Chromadorea</taxon>
        <taxon>Rhabditida</taxon>
        <taxon>Tylenchina</taxon>
        <taxon>Panagrolaimomorpha</taxon>
        <taxon>Strongyloidoidea</taxon>
        <taxon>Steinernematidae</taxon>
        <taxon>Steinernema</taxon>
    </lineage>
</organism>
<dbReference type="Proteomes" id="UP000095287">
    <property type="component" value="Unplaced"/>
</dbReference>
<reference evidence="2" key="1">
    <citation type="submission" date="2016-11" db="UniProtKB">
        <authorList>
            <consortium name="WormBaseParasite"/>
        </authorList>
    </citation>
    <scope>IDENTIFICATION</scope>
</reference>